<protein>
    <recommendedName>
        <fullName evidence="1">Reverse transcriptase domain-containing protein</fullName>
    </recommendedName>
</protein>
<dbReference type="Pfam" id="PF01348">
    <property type="entry name" value="Intron_maturas2"/>
    <property type="match status" value="1"/>
</dbReference>
<proteinExistence type="predicted"/>
<dbReference type="InterPro" id="IPR043502">
    <property type="entry name" value="DNA/RNA_pol_sf"/>
</dbReference>
<dbReference type="PROSITE" id="PS50878">
    <property type="entry name" value="RT_POL"/>
    <property type="match status" value="1"/>
</dbReference>
<sequence length="763" mass="88351">MKLTFKSKKLLANTTFSPEKAKKLVNTDYYKTQSENMRKYEYLEQEKIRLSTPKWDKVTQLLDYYKNLGSTQPSSTGRALLGIYNKNVGAVHANPPIKNYNLISIIAKPETLLLAYKEIKGNKGSLSKGGAVSKEAYMNMSAVQKEAYLKSFSLPDGMSFYQLNLISKLIRTGKYPWGTSSRIYIDKPGQPEKKRPITIPPFTDRLVQKAIELVLQAIYEPYFESMNRSFGYRSNKSTLDALAAVLSTSTTGMRTAVEGDVEGAFDNVDRKILINILKNRIQDTKFIKLIEDRLNYDFVEKESNLRIRPDLGIPQGGTDSPILFNIYMHELDVFVHKELPQVLEKLNSKIKVDRVISKTFTSIKAEKKKYLRNLKAKKTELAKLPREDNLEVIPLKKEVYSLVKKIRLTEHRKNRISSSPSNRRILRFFYVRYADDWLLLTNGDKEIAQILKKKIANFLKDQLKLTLSEKKTLITDITKKTAKYLGFELKISSRGALRKTEIKNKTSKRRFILSKKSGLLVWAQPDRQRLIDRLHMKGFCTKAGFPTTLPWLSCLEAHAIIERFNATIRGLAQYYLPAIRNRAKIHRWIYILRYSCLKTLAQKYKSTISKIFKRFGHNLNSKKNQTVRIRVEQKVRDKTVYKDWTLLTYNDLVSGPEHKNRFKKATKIFWDREFGVIGKYELGKGNMPKVTNEDFLEKITWVSWRTAAAIDMPCANCGTDKLVHQHHIKHIRKRAYTLIPEQQSYQQIMAESKYPYAKIATSL</sequence>
<dbReference type="Pfam" id="PF00078">
    <property type="entry name" value="RVT_1"/>
    <property type="match status" value="2"/>
</dbReference>
<keyword evidence="2" id="KW-0934">Plastid</keyword>
<dbReference type="GO" id="GO:0090615">
    <property type="term" value="P:mitochondrial mRNA processing"/>
    <property type="evidence" value="ECO:0007669"/>
    <property type="project" value="TreeGrafter"/>
</dbReference>
<dbReference type="PANTHER" id="PTHR33642">
    <property type="entry name" value="COX1/OXI3 INTRON 1 PROTEIN-RELATED"/>
    <property type="match status" value="1"/>
</dbReference>
<dbReference type="AlphaFoldDB" id="A0A1B1FK66"/>
<dbReference type="InterPro" id="IPR000477">
    <property type="entry name" value="RT_dom"/>
</dbReference>
<keyword evidence="2" id="KW-0150">Chloroplast</keyword>
<reference evidence="2" key="1">
    <citation type="submission" date="2016-05" db="EMBL/GenBank/DDBJ databases">
        <authorList>
            <person name="Lavstsen T."/>
            <person name="Jespersen J.S."/>
        </authorList>
    </citation>
    <scope>NUCLEOTIDE SEQUENCE</scope>
</reference>
<organism evidence="2">
    <name type="scientific">Tetrabaena socialis</name>
    <dbReference type="NCBI Taxonomy" id="47790"/>
    <lineage>
        <taxon>Eukaryota</taxon>
        <taxon>Viridiplantae</taxon>
        <taxon>Chlorophyta</taxon>
        <taxon>core chlorophytes</taxon>
        <taxon>Chlorophyceae</taxon>
        <taxon>CS clade</taxon>
        <taxon>Chlamydomonadales</taxon>
        <taxon>Tetrabaenaceae</taxon>
        <taxon>Tetrabaena</taxon>
    </lineage>
</organism>
<dbReference type="PANTHER" id="PTHR33642:SF4">
    <property type="entry name" value="COX1_OXI3 INTRON 1 PROTEIN-RELATED"/>
    <property type="match status" value="1"/>
</dbReference>
<name>A0A1B1FK66_9CHLO</name>
<dbReference type="EMBL" id="KX232643">
    <property type="protein sequence ID" value="ANQ46367.1"/>
    <property type="molecule type" value="Genomic_DNA"/>
</dbReference>
<dbReference type="GO" id="GO:0005739">
    <property type="term" value="C:mitochondrion"/>
    <property type="evidence" value="ECO:0007669"/>
    <property type="project" value="TreeGrafter"/>
</dbReference>
<dbReference type="GO" id="GO:0003964">
    <property type="term" value="F:RNA-directed DNA polymerase activity"/>
    <property type="evidence" value="ECO:0007669"/>
    <property type="project" value="TreeGrafter"/>
</dbReference>
<evidence type="ECO:0000313" key="2">
    <source>
        <dbReference type="EMBL" id="ANQ46367.1"/>
    </source>
</evidence>
<feature type="domain" description="Reverse transcriptase" evidence="1">
    <location>
        <begin position="166"/>
        <end position="489"/>
    </location>
</feature>
<geneLocation type="chloroplast" evidence="2"/>
<evidence type="ECO:0000259" key="1">
    <source>
        <dbReference type="PROSITE" id="PS50878"/>
    </source>
</evidence>
<dbReference type="SUPFAM" id="SSF56672">
    <property type="entry name" value="DNA/RNA polymerases"/>
    <property type="match status" value="1"/>
</dbReference>
<dbReference type="InterPro" id="IPR024937">
    <property type="entry name" value="Domain_X"/>
</dbReference>
<gene>
    <name evidence="2" type="primary">orf763</name>
</gene>
<dbReference type="CDD" id="cd01651">
    <property type="entry name" value="RT_G2_intron"/>
    <property type="match status" value="1"/>
</dbReference>
<accession>A0A1B1FK66</accession>
<dbReference type="GO" id="GO:0006315">
    <property type="term" value="P:homing of group II introns"/>
    <property type="evidence" value="ECO:0007669"/>
    <property type="project" value="TreeGrafter"/>
</dbReference>